<evidence type="ECO:0000256" key="1">
    <source>
        <dbReference type="ARBA" id="ARBA00001964"/>
    </source>
</evidence>
<evidence type="ECO:0000256" key="4">
    <source>
        <dbReference type="ARBA" id="ARBA00023052"/>
    </source>
</evidence>
<keyword evidence="4" id="KW-0786">Thiamine pyrophosphate</keyword>
<dbReference type="InterPro" id="IPR020826">
    <property type="entry name" value="Transketolase_BS"/>
</dbReference>
<dbReference type="Proteomes" id="UP000033854">
    <property type="component" value="Unassembled WGS sequence"/>
</dbReference>
<dbReference type="FunFam" id="3.40.50.970:FF:000129">
    <property type="entry name" value="Transketolase"/>
    <property type="match status" value="1"/>
</dbReference>
<dbReference type="Gene3D" id="3.40.50.970">
    <property type="match status" value="1"/>
</dbReference>
<dbReference type="GO" id="GO:0016740">
    <property type="term" value="F:transferase activity"/>
    <property type="evidence" value="ECO:0007669"/>
    <property type="project" value="UniProtKB-KW"/>
</dbReference>
<evidence type="ECO:0000256" key="3">
    <source>
        <dbReference type="ARBA" id="ARBA00022679"/>
    </source>
</evidence>
<dbReference type="InterPro" id="IPR005475">
    <property type="entry name" value="Transketolase-like_Pyr-bd"/>
</dbReference>
<dbReference type="PATRIC" id="fig|1618378.3.peg.534"/>
<dbReference type="SMART" id="SM00861">
    <property type="entry name" value="Transket_pyr"/>
    <property type="match status" value="1"/>
</dbReference>
<name>A0A0G0Z2B9_9BACT</name>
<dbReference type="InterPro" id="IPR051157">
    <property type="entry name" value="PDH/Transketolase"/>
</dbReference>
<gene>
    <name evidence="6" type="ORF">UV06_C0004G0059</name>
</gene>
<dbReference type="SUPFAM" id="SSF52518">
    <property type="entry name" value="Thiamin diphosphate-binding fold (THDP-binding)"/>
    <property type="match status" value="1"/>
</dbReference>
<comment type="similarity">
    <text evidence="2">Belongs to the transketolase family.</text>
</comment>
<protein>
    <submittedName>
        <fullName evidence="6">Transketolase, central region</fullName>
    </submittedName>
</protein>
<reference evidence="6 7" key="1">
    <citation type="journal article" date="2015" name="Nature">
        <title>rRNA introns, odd ribosomes, and small enigmatic genomes across a large radiation of phyla.</title>
        <authorList>
            <person name="Brown C.T."/>
            <person name="Hug L.A."/>
            <person name="Thomas B.C."/>
            <person name="Sharon I."/>
            <person name="Castelle C.J."/>
            <person name="Singh A."/>
            <person name="Wilkins M.J."/>
            <person name="Williams K.H."/>
            <person name="Banfield J.F."/>
        </authorList>
    </citation>
    <scope>NUCLEOTIDE SEQUENCE [LARGE SCALE GENOMIC DNA]</scope>
</reference>
<dbReference type="Gene3D" id="3.40.50.920">
    <property type="match status" value="1"/>
</dbReference>
<comment type="cofactor">
    <cofactor evidence="1">
        <name>thiamine diphosphate</name>
        <dbReference type="ChEBI" id="CHEBI:58937"/>
    </cofactor>
</comment>
<dbReference type="InterPro" id="IPR029061">
    <property type="entry name" value="THDP-binding"/>
</dbReference>
<comment type="caution">
    <text evidence="6">The sequence shown here is derived from an EMBL/GenBank/DDBJ whole genome shotgun (WGS) entry which is preliminary data.</text>
</comment>
<dbReference type="PROSITE" id="PS00802">
    <property type="entry name" value="TRANSKETOLASE_2"/>
    <property type="match status" value="1"/>
</dbReference>
<feature type="domain" description="Transketolase-like pyrimidine-binding" evidence="5">
    <location>
        <begin position="13"/>
        <end position="178"/>
    </location>
</feature>
<dbReference type="CDD" id="cd07033">
    <property type="entry name" value="TPP_PYR_DXS_TK_like"/>
    <property type="match status" value="1"/>
</dbReference>
<dbReference type="Pfam" id="PF02780">
    <property type="entry name" value="Transketolase_C"/>
    <property type="match status" value="1"/>
</dbReference>
<accession>A0A0G0Z2B9</accession>
<evidence type="ECO:0000259" key="5">
    <source>
        <dbReference type="SMART" id="SM00861"/>
    </source>
</evidence>
<sequence>MNLVSDIINVERKATREGFGEAMVLLGRSDKNVVVVTADLGESMRVDEFEKQYPERFVQVGVAEQNMMGISAGLALSGKIPFAVSYAVFNPGRNWDQMRVSVCYTNANVKIVGGHTGISVGPDGATHQALEDIAMTRALPNLMVVAPADFEQAKKATMAIAKHKGPVYLRLTRPKTAMFTTSTTPFELGKAQVLRVGKDVTIFACGGLVYEALLAAEELKGEVEVEVINIHTIKPLDEETVVRSAKKTGKIITLEDHQINGGLGGAVAEVLGEKWPTKMVRMGMRDSFGESGEPEELLAKYGLDKDGVIKVIRKII</sequence>
<evidence type="ECO:0000256" key="2">
    <source>
        <dbReference type="ARBA" id="ARBA00007131"/>
    </source>
</evidence>
<dbReference type="InterPro" id="IPR009014">
    <property type="entry name" value="Transketo_C/PFOR_II"/>
</dbReference>
<dbReference type="Pfam" id="PF02779">
    <property type="entry name" value="Transket_pyr"/>
    <property type="match status" value="1"/>
</dbReference>
<dbReference type="EMBL" id="LCDA01000004">
    <property type="protein sequence ID" value="KKS42924.1"/>
    <property type="molecule type" value="Genomic_DNA"/>
</dbReference>
<proteinExistence type="inferred from homology"/>
<dbReference type="InterPro" id="IPR033248">
    <property type="entry name" value="Transketolase_C"/>
</dbReference>
<dbReference type="SUPFAM" id="SSF52922">
    <property type="entry name" value="TK C-terminal domain-like"/>
    <property type="match status" value="1"/>
</dbReference>
<dbReference type="PANTHER" id="PTHR43825:SF1">
    <property type="entry name" value="TRANSKETOLASE-LIKE PYRIMIDINE-BINDING DOMAIN-CONTAINING PROTEIN"/>
    <property type="match status" value="1"/>
</dbReference>
<dbReference type="AlphaFoldDB" id="A0A0G0Z2B9"/>
<keyword evidence="3" id="KW-0808">Transferase</keyword>
<organism evidence="6 7">
    <name type="scientific">Candidatus Collierbacteria bacterium GW2011_GWA2_42_17</name>
    <dbReference type="NCBI Taxonomy" id="1618378"/>
    <lineage>
        <taxon>Bacteria</taxon>
        <taxon>Candidatus Collieribacteriota</taxon>
    </lineage>
</organism>
<evidence type="ECO:0000313" key="6">
    <source>
        <dbReference type="EMBL" id="KKS42924.1"/>
    </source>
</evidence>
<dbReference type="PANTHER" id="PTHR43825">
    <property type="entry name" value="PYRUVATE DEHYDROGENASE E1 COMPONENT"/>
    <property type="match status" value="1"/>
</dbReference>
<evidence type="ECO:0000313" key="7">
    <source>
        <dbReference type="Proteomes" id="UP000033854"/>
    </source>
</evidence>